<dbReference type="Pfam" id="PF02156">
    <property type="entry name" value="Glyco_hydro_26"/>
    <property type="match status" value="1"/>
</dbReference>
<dbReference type="InterPro" id="IPR017853">
    <property type="entry name" value="GH"/>
</dbReference>
<evidence type="ECO:0000256" key="1">
    <source>
        <dbReference type="ARBA" id="ARBA00022801"/>
    </source>
</evidence>
<dbReference type="PROSITE" id="PS51764">
    <property type="entry name" value="GH26"/>
    <property type="match status" value="1"/>
</dbReference>
<dbReference type="InterPro" id="IPR022790">
    <property type="entry name" value="GH26_dom"/>
</dbReference>
<feature type="active site" description="Nucleophile" evidence="3">
    <location>
        <position position="233"/>
    </location>
</feature>
<keyword evidence="7" id="KW-1185">Reference proteome</keyword>
<comment type="similarity">
    <text evidence="3">Belongs to the glycosyl hydrolase 26 family.</text>
</comment>
<protein>
    <submittedName>
        <fullName evidence="6">Glycosyl hydrolase family 26</fullName>
    </submittedName>
</protein>
<dbReference type="Proteomes" id="UP000243799">
    <property type="component" value="Unassembled WGS sequence"/>
</dbReference>
<feature type="domain" description="GH26" evidence="5">
    <location>
        <begin position="1"/>
        <end position="287"/>
    </location>
</feature>
<evidence type="ECO:0000256" key="2">
    <source>
        <dbReference type="ARBA" id="ARBA00023295"/>
    </source>
</evidence>
<name>A0A1I0WS73_9PSEU</name>
<keyword evidence="1 3" id="KW-0378">Hydrolase</keyword>
<evidence type="ECO:0000259" key="5">
    <source>
        <dbReference type="PROSITE" id="PS51764"/>
    </source>
</evidence>
<reference evidence="7" key="1">
    <citation type="submission" date="2016-10" db="EMBL/GenBank/DDBJ databases">
        <authorList>
            <person name="Varghese N."/>
            <person name="Submissions S."/>
        </authorList>
    </citation>
    <scope>NUCLEOTIDE SEQUENCE [LARGE SCALE GENOMIC DNA]</scope>
    <source>
        <strain evidence="7">CGMCC 4.3568</strain>
    </source>
</reference>
<dbReference type="STRING" id="490629.SAMN05216266_102171"/>
<dbReference type="RefSeq" id="WP_177242476.1">
    <property type="nucleotide sequence ID" value="NZ_FOKG01000002.1"/>
</dbReference>
<keyword evidence="4" id="KW-0732">Signal</keyword>
<feature type="signal peptide" evidence="4">
    <location>
        <begin position="1"/>
        <end position="24"/>
    </location>
</feature>
<evidence type="ECO:0000256" key="4">
    <source>
        <dbReference type="SAM" id="SignalP"/>
    </source>
</evidence>
<feature type="active site" description="Proton donor" evidence="3">
    <location>
        <position position="127"/>
    </location>
</feature>
<dbReference type="EMBL" id="FOKG01000002">
    <property type="protein sequence ID" value="SFA91595.1"/>
    <property type="molecule type" value="Genomic_DNA"/>
</dbReference>
<organism evidence="6 7">
    <name type="scientific">Amycolatopsis marina</name>
    <dbReference type="NCBI Taxonomy" id="490629"/>
    <lineage>
        <taxon>Bacteria</taxon>
        <taxon>Bacillati</taxon>
        <taxon>Actinomycetota</taxon>
        <taxon>Actinomycetes</taxon>
        <taxon>Pseudonocardiales</taxon>
        <taxon>Pseudonocardiaceae</taxon>
        <taxon>Amycolatopsis</taxon>
    </lineage>
</organism>
<sequence>MLGRTVTTAIAVLAGTLLIPTPLASGTPAAAAAPPCGASFLPETKGETYQQAFERVNDYYGLESVRVFYSGLPRHWPGKVDAGKLPLSVSFKANPREVTAGKHDQHFRKWFAETPKDVDVHWTYYHEPEDNIEKGQFTAAEFRAAWKHLHGIAQQANNPRLRSSLILMSWTADPPSERNWKDYYPGSAYVDVLTWDAYNKIKGTTKNYRSPEEILGNAVAVNKAAGKPLAIGELGSALASGDKDGSGRAAWLRETTEYLAQHGALWVQYFDVDYRPQGHSDYRLRDKASKTAWHDFCRR</sequence>
<proteinExistence type="inferred from homology"/>
<feature type="chain" id="PRO_5039025209" evidence="4">
    <location>
        <begin position="25"/>
        <end position="299"/>
    </location>
</feature>
<evidence type="ECO:0000256" key="3">
    <source>
        <dbReference type="PROSITE-ProRule" id="PRU01100"/>
    </source>
</evidence>
<dbReference type="Gene3D" id="3.20.20.80">
    <property type="entry name" value="Glycosidases"/>
    <property type="match status" value="1"/>
</dbReference>
<evidence type="ECO:0000313" key="6">
    <source>
        <dbReference type="EMBL" id="SFA91595.1"/>
    </source>
</evidence>
<dbReference type="SUPFAM" id="SSF51445">
    <property type="entry name" value="(Trans)glycosidases"/>
    <property type="match status" value="1"/>
</dbReference>
<gene>
    <name evidence="6" type="ORF">SAMN05216266_102171</name>
</gene>
<accession>A0A1I0WS73</accession>
<dbReference type="AlphaFoldDB" id="A0A1I0WS73"/>
<evidence type="ECO:0000313" key="7">
    <source>
        <dbReference type="Proteomes" id="UP000243799"/>
    </source>
</evidence>
<dbReference type="GO" id="GO:0004553">
    <property type="term" value="F:hydrolase activity, hydrolyzing O-glycosyl compounds"/>
    <property type="evidence" value="ECO:0007669"/>
    <property type="project" value="InterPro"/>
</dbReference>
<keyword evidence="2 3" id="KW-0326">Glycosidase</keyword>